<dbReference type="RefSeq" id="YP_001497352.1">
    <property type="nucleotide sequence ID" value="NC_009898.1"/>
</dbReference>
<organism evidence="1 2">
    <name type="scientific">Paramecium bursaria Chlorella virus NY2A</name>
    <name type="common">PBCV-NY2A</name>
    <dbReference type="NCBI Taxonomy" id="46021"/>
    <lineage>
        <taxon>Viruses</taxon>
        <taxon>Varidnaviria</taxon>
        <taxon>Bamfordvirae</taxon>
        <taxon>Nucleocytoviricota</taxon>
        <taxon>Megaviricetes</taxon>
        <taxon>Algavirales</taxon>
        <taxon>Phycodnaviridae</taxon>
        <taxon>Chlorovirus</taxon>
        <taxon>Chlorovirus americanus</taxon>
    </lineage>
</organism>
<evidence type="ECO:0000313" key="1">
    <source>
        <dbReference type="EMBL" id="ABT14555.1"/>
    </source>
</evidence>
<evidence type="ECO:0000313" key="2">
    <source>
        <dbReference type="Proteomes" id="UP000202419"/>
    </source>
</evidence>
<proteinExistence type="predicted"/>
<reference evidence="1 2" key="1">
    <citation type="journal article" date="2007" name="Virology">
        <title>Sequence and annotation of the 369-kb NY-2A and the 345-kb AR158 viruses that infect Chlorella NC64A.</title>
        <authorList>
            <person name="Fitzgerald L.A."/>
            <person name="Graves M.V."/>
            <person name="Li X."/>
            <person name="Feldblyum T."/>
            <person name="Nierman W.C."/>
            <person name="Van Etten J.L."/>
        </authorList>
    </citation>
    <scope>NUCLEOTIDE SEQUENCE [LARGE SCALE GENOMIC DNA]</scope>
    <source>
        <strain evidence="1 2">NY-2A</strain>
    </source>
</reference>
<dbReference type="GeneID" id="5658995"/>
<dbReference type="KEGG" id="vg:5658995"/>
<organismHost>
    <name type="scientific">Chlorella</name>
    <dbReference type="NCBI Taxonomy" id="3071"/>
</organismHost>
<dbReference type="Proteomes" id="UP000202419">
    <property type="component" value="Segment"/>
</dbReference>
<protein>
    <submittedName>
        <fullName evidence="1">Uncharacterized protein b156R</fullName>
    </submittedName>
</protein>
<dbReference type="EMBL" id="DQ491002">
    <property type="protein sequence ID" value="ABT14555.1"/>
    <property type="molecule type" value="Genomic_DNA"/>
</dbReference>
<accession>A7IW31</accession>
<sequence>MNEIRNFTETSASFELGWSVKHIEFEFEFIFLTYQRSIYVYIVDMNEENVICHFFLVECCEYQVQFV</sequence>
<gene>
    <name evidence="1" type="primary">b156R</name>
    <name evidence="1" type="ORF">NY2A_b156R</name>
</gene>
<keyword evidence="2" id="KW-1185">Reference proteome</keyword>
<name>A7IW31_PBCVN</name>